<dbReference type="EMBL" id="PIQG01000002">
    <property type="protein sequence ID" value="RUO78386.1"/>
    <property type="molecule type" value="Genomic_DNA"/>
</dbReference>
<evidence type="ECO:0000313" key="7">
    <source>
        <dbReference type="EMBL" id="RUO78386.1"/>
    </source>
</evidence>
<organism evidence="7 8">
    <name type="scientific">Pseudidiomarina taiwanensis</name>
    <dbReference type="NCBI Taxonomy" id="337250"/>
    <lineage>
        <taxon>Bacteria</taxon>
        <taxon>Pseudomonadati</taxon>
        <taxon>Pseudomonadota</taxon>
        <taxon>Gammaproteobacteria</taxon>
        <taxon>Alteromonadales</taxon>
        <taxon>Idiomarinaceae</taxon>
        <taxon>Pseudidiomarina</taxon>
    </lineage>
</organism>
<keyword evidence="3 6" id="KW-0812">Transmembrane</keyword>
<evidence type="ECO:0000256" key="2">
    <source>
        <dbReference type="ARBA" id="ARBA00022475"/>
    </source>
</evidence>
<evidence type="ECO:0000313" key="8">
    <source>
        <dbReference type="Proteomes" id="UP000288279"/>
    </source>
</evidence>
<evidence type="ECO:0000256" key="3">
    <source>
        <dbReference type="ARBA" id="ARBA00022692"/>
    </source>
</evidence>
<dbReference type="GO" id="GO:0005886">
    <property type="term" value="C:plasma membrane"/>
    <property type="evidence" value="ECO:0007669"/>
    <property type="project" value="UniProtKB-SubCell"/>
</dbReference>
<accession>A0A432ZK80</accession>
<dbReference type="AlphaFoldDB" id="A0A432ZK80"/>
<proteinExistence type="predicted"/>
<comment type="subcellular location">
    <subcellularLocation>
        <location evidence="1">Cell membrane</location>
        <topology evidence="1">Multi-pass membrane protein</topology>
    </subcellularLocation>
</comment>
<keyword evidence="4 6" id="KW-1133">Transmembrane helix</keyword>
<feature type="transmembrane region" description="Helical" evidence="6">
    <location>
        <begin position="282"/>
        <end position="307"/>
    </location>
</feature>
<evidence type="ECO:0000256" key="1">
    <source>
        <dbReference type="ARBA" id="ARBA00004651"/>
    </source>
</evidence>
<feature type="transmembrane region" description="Helical" evidence="6">
    <location>
        <begin position="60"/>
        <end position="86"/>
    </location>
</feature>
<name>A0A432ZK80_9GAMM</name>
<dbReference type="PANTHER" id="PTHR30250">
    <property type="entry name" value="PST FAMILY PREDICTED COLANIC ACID TRANSPORTER"/>
    <property type="match status" value="1"/>
</dbReference>
<feature type="transmembrane region" description="Helical" evidence="6">
    <location>
        <begin position="400"/>
        <end position="421"/>
    </location>
</feature>
<feature type="transmembrane region" description="Helical" evidence="6">
    <location>
        <begin position="369"/>
        <end position="388"/>
    </location>
</feature>
<feature type="transmembrane region" description="Helical" evidence="6">
    <location>
        <begin position="237"/>
        <end position="261"/>
    </location>
</feature>
<feature type="transmembrane region" description="Helical" evidence="6">
    <location>
        <begin position="20"/>
        <end position="39"/>
    </location>
</feature>
<evidence type="ECO:0000256" key="6">
    <source>
        <dbReference type="SAM" id="Phobius"/>
    </source>
</evidence>
<keyword evidence="2" id="KW-1003">Cell membrane</keyword>
<comment type="caution">
    <text evidence="7">The sequence shown here is derived from an EMBL/GenBank/DDBJ whole genome shotgun (WGS) entry which is preliminary data.</text>
</comment>
<gene>
    <name evidence="7" type="ORF">CWI83_04980</name>
</gene>
<dbReference type="Proteomes" id="UP000288279">
    <property type="component" value="Unassembled WGS sequence"/>
</dbReference>
<feature type="transmembrane region" description="Helical" evidence="6">
    <location>
        <begin position="130"/>
        <end position="147"/>
    </location>
</feature>
<feature type="transmembrane region" description="Helical" evidence="6">
    <location>
        <begin position="159"/>
        <end position="177"/>
    </location>
</feature>
<evidence type="ECO:0000256" key="5">
    <source>
        <dbReference type="ARBA" id="ARBA00023136"/>
    </source>
</evidence>
<feature type="transmembrane region" description="Helical" evidence="6">
    <location>
        <begin position="343"/>
        <end position="363"/>
    </location>
</feature>
<protein>
    <recommendedName>
        <fullName evidence="9">Polysaccharide biosynthesis protein</fullName>
    </recommendedName>
</protein>
<evidence type="ECO:0008006" key="9">
    <source>
        <dbReference type="Google" id="ProtNLM"/>
    </source>
</evidence>
<keyword evidence="5 6" id="KW-0472">Membrane</keyword>
<dbReference type="InterPro" id="IPR050833">
    <property type="entry name" value="Poly_Biosynth_Transport"/>
</dbReference>
<feature type="transmembrane region" description="Helical" evidence="6">
    <location>
        <begin position="98"/>
        <end position="118"/>
    </location>
</feature>
<dbReference type="PANTHER" id="PTHR30250:SF11">
    <property type="entry name" value="O-ANTIGEN TRANSPORTER-RELATED"/>
    <property type="match status" value="1"/>
</dbReference>
<reference evidence="7 8" key="1">
    <citation type="journal article" date="2011" name="Front. Microbiol.">
        <title>Genomic signatures of strain selection and enhancement in Bacillus atrophaeus var. globigii, a historical biowarfare simulant.</title>
        <authorList>
            <person name="Gibbons H.S."/>
            <person name="Broomall S.M."/>
            <person name="McNew L.A."/>
            <person name="Daligault H."/>
            <person name="Chapman C."/>
            <person name="Bruce D."/>
            <person name="Karavis M."/>
            <person name="Krepps M."/>
            <person name="McGregor P.A."/>
            <person name="Hong C."/>
            <person name="Park K.H."/>
            <person name="Akmal A."/>
            <person name="Feldman A."/>
            <person name="Lin J.S."/>
            <person name="Chang W.E."/>
            <person name="Higgs B.W."/>
            <person name="Demirev P."/>
            <person name="Lindquist J."/>
            <person name="Liem A."/>
            <person name="Fochler E."/>
            <person name="Read T.D."/>
            <person name="Tapia R."/>
            <person name="Johnson S."/>
            <person name="Bishop-Lilly K.A."/>
            <person name="Detter C."/>
            <person name="Han C."/>
            <person name="Sozhamannan S."/>
            <person name="Rosenzweig C.N."/>
            <person name="Skowronski E.W."/>
        </authorList>
    </citation>
    <scope>NUCLEOTIDE SEQUENCE [LARGE SCALE GENOMIC DNA]</scope>
    <source>
        <strain evidence="7 8">PIT1</strain>
    </source>
</reference>
<feature type="transmembrane region" description="Helical" evidence="6">
    <location>
        <begin position="210"/>
        <end position="231"/>
    </location>
</feature>
<evidence type="ECO:0000256" key="4">
    <source>
        <dbReference type="ARBA" id="ARBA00022989"/>
    </source>
</evidence>
<sequence>MALRAVTLPLMSWLVAPELLAQFALWQLALGFGVLLAGQGLGHALVRDFHELSVPEQQQLLAQLFIVALVLGGLIAVVMFALTAPMVSIFSGFSPPSAIWFMLPILMIMQWGTSFLRLSQLARAFALMQIGGRVVWLLLLLAMWWFSNGQGLRSAQQLLTLWFVAELLNTAVLLWLIRTQLSQAFALRRDWFAAVWRQRFGAMLTYARPLLLSEGLYWAMGALGAVLLTAWHGLSSMAIYAMAVAVGSVGSMAGQVFNTVWLPEVYKSYQSSGELPWLPRRALQLTLLALCFVVVAALASVVLWWVLPASYEQVPYLVAATALKPILMALQRVSAIGIELRRVTWVSPLAMVSGLALQLFFAWWLIPVYAAAGAIVSLLLGALVFWTVKTVMASILWQPIGASKIISLVWFAAGLACFVALSSV</sequence>
<keyword evidence="8" id="KW-1185">Reference proteome</keyword>